<organism evidence="1 2">
    <name type="scientific">Vararia minispora EC-137</name>
    <dbReference type="NCBI Taxonomy" id="1314806"/>
    <lineage>
        <taxon>Eukaryota</taxon>
        <taxon>Fungi</taxon>
        <taxon>Dikarya</taxon>
        <taxon>Basidiomycota</taxon>
        <taxon>Agaricomycotina</taxon>
        <taxon>Agaricomycetes</taxon>
        <taxon>Russulales</taxon>
        <taxon>Lachnocladiaceae</taxon>
        <taxon>Vararia</taxon>
    </lineage>
</organism>
<dbReference type="Proteomes" id="UP000814128">
    <property type="component" value="Unassembled WGS sequence"/>
</dbReference>
<comment type="caution">
    <text evidence="1">The sequence shown here is derived from an EMBL/GenBank/DDBJ whole genome shotgun (WGS) entry which is preliminary data.</text>
</comment>
<dbReference type="EMBL" id="MU273483">
    <property type="protein sequence ID" value="KAI0035505.1"/>
    <property type="molecule type" value="Genomic_DNA"/>
</dbReference>
<name>A0ACB8QVD3_9AGAM</name>
<reference evidence="1" key="1">
    <citation type="submission" date="2021-02" db="EMBL/GenBank/DDBJ databases">
        <authorList>
            <consortium name="DOE Joint Genome Institute"/>
            <person name="Ahrendt S."/>
            <person name="Looney B.P."/>
            <person name="Miyauchi S."/>
            <person name="Morin E."/>
            <person name="Drula E."/>
            <person name="Courty P.E."/>
            <person name="Chicoki N."/>
            <person name="Fauchery L."/>
            <person name="Kohler A."/>
            <person name="Kuo A."/>
            <person name="Labutti K."/>
            <person name="Pangilinan J."/>
            <person name="Lipzen A."/>
            <person name="Riley R."/>
            <person name="Andreopoulos W."/>
            <person name="He G."/>
            <person name="Johnson J."/>
            <person name="Barry K.W."/>
            <person name="Grigoriev I.V."/>
            <person name="Nagy L."/>
            <person name="Hibbett D."/>
            <person name="Henrissat B."/>
            <person name="Matheny P.B."/>
            <person name="Labbe J."/>
            <person name="Martin F."/>
        </authorList>
    </citation>
    <scope>NUCLEOTIDE SEQUENCE</scope>
    <source>
        <strain evidence="1">EC-137</strain>
    </source>
</reference>
<gene>
    <name evidence="1" type="ORF">K488DRAFT_68312</name>
</gene>
<sequence>MSSNAIIGEPSRKRTRTSSSNAATDQQTVVIRHPVLWLDDGNIVLRTTSPATVEAPTTQTLYRIHKSILALNATFFEDMFAGGADVFDAASEQCQGFPVIDMPDPAEDVEPFLKSIFVSNWMLDILRGCNASNRAALFPAEFEPVLRLATKYGATAIRQAAVEALQAAWPSSLAVWDKQQGARRYAVNQAVVTSGSHFASPEYICMLQAAVPRYYPNPVVALRLAHDCDVPTILPVVYYALAVAHGMRVPEDLLSAARKRSADLSGLSSTEFTRLLDGLTRIQYKFMTDFRRIGFNEIHGDLVKSTCISPVQCSKSVKAWWKSQFDRSLEYSVRIAQDILYYTSRAEEDYKEWVDEDETIRGENVCSHCLRRPAPLLAQFRQEFWESLPEMFDLSVLPLSIPFVVLGKL</sequence>
<protein>
    <submittedName>
        <fullName evidence="1">Uncharacterized protein</fullName>
    </submittedName>
</protein>
<accession>A0ACB8QVD3</accession>
<evidence type="ECO:0000313" key="2">
    <source>
        <dbReference type="Proteomes" id="UP000814128"/>
    </source>
</evidence>
<keyword evidence="2" id="KW-1185">Reference proteome</keyword>
<evidence type="ECO:0000313" key="1">
    <source>
        <dbReference type="EMBL" id="KAI0035505.1"/>
    </source>
</evidence>
<proteinExistence type="predicted"/>
<reference evidence="1" key="2">
    <citation type="journal article" date="2022" name="New Phytol.">
        <title>Evolutionary transition to the ectomycorrhizal habit in the genomes of a hyperdiverse lineage of mushroom-forming fungi.</title>
        <authorList>
            <person name="Looney B."/>
            <person name="Miyauchi S."/>
            <person name="Morin E."/>
            <person name="Drula E."/>
            <person name="Courty P.E."/>
            <person name="Kohler A."/>
            <person name="Kuo A."/>
            <person name="LaButti K."/>
            <person name="Pangilinan J."/>
            <person name="Lipzen A."/>
            <person name="Riley R."/>
            <person name="Andreopoulos W."/>
            <person name="He G."/>
            <person name="Johnson J."/>
            <person name="Nolan M."/>
            <person name="Tritt A."/>
            <person name="Barry K.W."/>
            <person name="Grigoriev I.V."/>
            <person name="Nagy L.G."/>
            <person name="Hibbett D."/>
            <person name="Henrissat B."/>
            <person name="Matheny P.B."/>
            <person name="Labbe J."/>
            <person name="Martin F.M."/>
        </authorList>
    </citation>
    <scope>NUCLEOTIDE SEQUENCE</scope>
    <source>
        <strain evidence="1">EC-137</strain>
    </source>
</reference>